<protein>
    <submittedName>
        <fullName evidence="3">Uncharacterized protein</fullName>
    </submittedName>
</protein>
<feature type="chain" id="PRO_5043718798" evidence="2">
    <location>
        <begin position="32"/>
        <end position="141"/>
    </location>
</feature>
<keyword evidence="2" id="KW-0732">Signal</keyword>
<name>A0AAV2Q446_MEGNR</name>
<feature type="non-terminal residue" evidence="3">
    <location>
        <position position="1"/>
    </location>
</feature>
<dbReference type="GO" id="GO:0042302">
    <property type="term" value="F:structural constituent of cuticle"/>
    <property type="evidence" value="ECO:0007669"/>
    <property type="project" value="UniProtKB-UniRule"/>
</dbReference>
<dbReference type="Proteomes" id="UP001497623">
    <property type="component" value="Unassembled WGS sequence"/>
</dbReference>
<dbReference type="EMBL" id="CAXKWB010003415">
    <property type="protein sequence ID" value="CAL4069125.1"/>
    <property type="molecule type" value="Genomic_DNA"/>
</dbReference>
<feature type="signal peptide" evidence="2">
    <location>
        <begin position="1"/>
        <end position="31"/>
    </location>
</feature>
<evidence type="ECO:0000313" key="3">
    <source>
        <dbReference type="EMBL" id="CAL4069125.1"/>
    </source>
</evidence>
<proteinExistence type="predicted"/>
<reference evidence="3 4" key="1">
    <citation type="submission" date="2024-05" db="EMBL/GenBank/DDBJ databases">
        <authorList>
            <person name="Wallberg A."/>
        </authorList>
    </citation>
    <scope>NUCLEOTIDE SEQUENCE [LARGE SCALE GENOMIC DNA]</scope>
</reference>
<evidence type="ECO:0000256" key="1">
    <source>
        <dbReference type="PROSITE-ProRule" id="PRU00497"/>
    </source>
</evidence>
<keyword evidence="4" id="KW-1185">Reference proteome</keyword>
<dbReference type="Pfam" id="PF00379">
    <property type="entry name" value="Chitin_bind_4"/>
    <property type="match status" value="1"/>
</dbReference>
<organism evidence="3 4">
    <name type="scientific">Meganyctiphanes norvegica</name>
    <name type="common">Northern krill</name>
    <name type="synonym">Thysanopoda norvegica</name>
    <dbReference type="NCBI Taxonomy" id="48144"/>
    <lineage>
        <taxon>Eukaryota</taxon>
        <taxon>Metazoa</taxon>
        <taxon>Ecdysozoa</taxon>
        <taxon>Arthropoda</taxon>
        <taxon>Crustacea</taxon>
        <taxon>Multicrustacea</taxon>
        <taxon>Malacostraca</taxon>
        <taxon>Eumalacostraca</taxon>
        <taxon>Eucarida</taxon>
        <taxon>Euphausiacea</taxon>
        <taxon>Euphausiidae</taxon>
        <taxon>Meganyctiphanes</taxon>
    </lineage>
</organism>
<evidence type="ECO:0000313" key="4">
    <source>
        <dbReference type="Proteomes" id="UP001497623"/>
    </source>
</evidence>
<evidence type="ECO:0000256" key="2">
    <source>
        <dbReference type="SAM" id="SignalP"/>
    </source>
</evidence>
<dbReference type="InterPro" id="IPR000618">
    <property type="entry name" value="Insect_cuticle"/>
</dbReference>
<keyword evidence="1" id="KW-0193">Cuticle</keyword>
<dbReference type="PROSITE" id="PS51155">
    <property type="entry name" value="CHIT_BIND_RR_2"/>
    <property type="match status" value="1"/>
</dbReference>
<sequence length="141" mass="15363">STTIPLLLLHLQDIMIKFCVVVVLVASGVLGNNDPRDRGATILRNVRVENDGNGKHSVNLETDNGINFNVAGEQGNMVGSYNYIMAGGSIAKLEFVANEHGYQPQSSILPVAPAFPHPIPQFVLDQIAFAEQQRQQQPRSN</sequence>
<gene>
    <name evidence="3" type="ORF">MNOR_LOCUS7658</name>
</gene>
<dbReference type="AlphaFoldDB" id="A0AAV2Q446"/>
<accession>A0AAV2Q446</accession>
<comment type="caution">
    <text evidence="3">The sequence shown here is derived from an EMBL/GenBank/DDBJ whole genome shotgun (WGS) entry which is preliminary data.</text>
</comment>